<dbReference type="KEGG" id="ptm:GSPATT00021070001"/>
<organism evidence="1 2">
    <name type="scientific">Paramecium tetraurelia</name>
    <dbReference type="NCBI Taxonomy" id="5888"/>
    <lineage>
        <taxon>Eukaryota</taxon>
        <taxon>Sar</taxon>
        <taxon>Alveolata</taxon>
        <taxon>Ciliophora</taxon>
        <taxon>Intramacronucleata</taxon>
        <taxon>Oligohymenophorea</taxon>
        <taxon>Peniculida</taxon>
        <taxon>Parameciidae</taxon>
        <taxon>Paramecium</taxon>
    </lineage>
</organism>
<proteinExistence type="predicted"/>
<dbReference type="HOGENOM" id="CLU_1900290_0_0_1"/>
<name>A0DWL0_PARTE</name>
<dbReference type="InParanoid" id="A0DWL0"/>
<protein>
    <recommendedName>
        <fullName evidence="3">SPX domain-containing protein</fullName>
    </recommendedName>
</protein>
<dbReference type="EMBL" id="CT868618">
    <property type="protein sequence ID" value="CAK87427.1"/>
    <property type="molecule type" value="Genomic_DNA"/>
</dbReference>
<dbReference type="AlphaFoldDB" id="A0DWL0"/>
<accession>A0DWL0</accession>
<reference evidence="1 2" key="1">
    <citation type="journal article" date="2006" name="Nature">
        <title>Global trends of whole-genome duplications revealed by the ciliate Paramecium tetraurelia.</title>
        <authorList>
            <consortium name="Genoscope"/>
            <person name="Aury J.-M."/>
            <person name="Jaillon O."/>
            <person name="Duret L."/>
            <person name="Noel B."/>
            <person name="Jubin C."/>
            <person name="Porcel B.M."/>
            <person name="Segurens B."/>
            <person name="Daubin V."/>
            <person name="Anthouard V."/>
            <person name="Aiach N."/>
            <person name="Arnaiz O."/>
            <person name="Billaut A."/>
            <person name="Beisson J."/>
            <person name="Blanc I."/>
            <person name="Bouhouche K."/>
            <person name="Camara F."/>
            <person name="Duharcourt S."/>
            <person name="Guigo R."/>
            <person name="Gogendeau D."/>
            <person name="Katinka M."/>
            <person name="Keller A.-M."/>
            <person name="Kissmehl R."/>
            <person name="Klotz C."/>
            <person name="Koll F."/>
            <person name="Le Moue A."/>
            <person name="Lepere C."/>
            <person name="Malinsky S."/>
            <person name="Nowacki M."/>
            <person name="Nowak J.K."/>
            <person name="Plattner H."/>
            <person name="Poulain J."/>
            <person name="Ruiz F."/>
            <person name="Serrano V."/>
            <person name="Zagulski M."/>
            <person name="Dessen P."/>
            <person name="Betermier M."/>
            <person name="Weissenbach J."/>
            <person name="Scarpelli C."/>
            <person name="Schachter V."/>
            <person name="Sperling L."/>
            <person name="Meyer E."/>
            <person name="Cohen J."/>
            <person name="Wincker P."/>
        </authorList>
    </citation>
    <scope>NUCLEOTIDE SEQUENCE [LARGE SCALE GENOMIC DNA]</scope>
    <source>
        <strain evidence="1 2">Stock d4-2</strain>
    </source>
</reference>
<dbReference type="Proteomes" id="UP000000600">
    <property type="component" value="Unassembled WGS sequence"/>
</dbReference>
<evidence type="ECO:0008006" key="3">
    <source>
        <dbReference type="Google" id="ProtNLM"/>
    </source>
</evidence>
<sequence length="134" mass="16146">MVFPNNYQFSYSNFDQTQKIDNYYKKVTKEISQIVHEYKQQLKKKQHHFDNLKALLSYKLKYDISYQGPGGDLLMKFQNSLQIYRGLFYILHKPCMNVNCTFFTLEQFELVNKLEFRNSFQQLTTNQTLQTTNQ</sequence>
<gene>
    <name evidence="1" type="ORF">GSPATT00021070001</name>
</gene>
<dbReference type="GeneID" id="5040609"/>
<dbReference type="RefSeq" id="XP_001454824.1">
    <property type="nucleotide sequence ID" value="XM_001454787.1"/>
</dbReference>
<evidence type="ECO:0000313" key="1">
    <source>
        <dbReference type="EMBL" id="CAK87427.1"/>
    </source>
</evidence>
<keyword evidence="2" id="KW-1185">Reference proteome</keyword>
<evidence type="ECO:0000313" key="2">
    <source>
        <dbReference type="Proteomes" id="UP000000600"/>
    </source>
</evidence>